<reference evidence="1 2" key="1">
    <citation type="journal article" date="2012" name="Stand. Genomic Sci.">
        <title>Complete genome sequence of the facultatively chemolithoautotrophic and methylotrophic alpha Proteobacterium Starkeya novella type strain (ATCC 8093(T)).</title>
        <authorList>
            <person name="Kappler U."/>
            <person name="Davenport K."/>
            <person name="Beatson S."/>
            <person name="Lucas S."/>
            <person name="Lapidus A."/>
            <person name="Copeland A."/>
            <person name="Berry K.W."/>
            <person name="Glavina Del Rio T."/>
            <person name="Hammon N."/>
            <person name="Dalin E."/>
            <person name="Tice H."/>
            <person name="Pitluck S."/>
            <person name="Richardson P."/>
            <person name="Bruce D."/>
            <person name="Goodwin L.A."/>
            <person name="Han C."/>
            <person name="Tapia R."/>
            <person name="Detter J.C."/>
            <person name="Chang Y.J."/>
            <person name="Jeffries C.D."/>
            <person name="Land M."/>
            <person name="Hauser L."/>
            <person name="Kyrpides N.C."/>
            <person name="Goker M."/>
            <person name="Ivanova N."/>
            <person name="Klenk H.P."/>
            <person name="Woyke T."/>
        </authorList>
    </citation>
    <scope>NUCLEOTIDE SEQUENCE [LARGE SCALE GENOMIC DNA]</scope>
    <source>
        <strain evidence="2">ATCC 8093 / DSM 506 / JCM 20403 / CCM 1077 / IAM 12100 / NBRC 12443 / NCIMB 10456</strain>
    </source>
</reference>
<evidence type="ECO:0000313" key="2">
    <source>
        <dbReference type="Proteomes" id="UP000006633"/>
    </source>
</evidence>
<keyword evidence="2" id="KW-1185">Reference proteome</keyword>
<dbReference type="EMBL" id="CP002026">
    <property type="protein sequence ID" value="ADH89197.1"/>
    <property type="molecule type" value="Genomic_DNA"/>
</dbReference>
<dbReference type="KEGG" id="sno:Snov_1894"/>
<organism evidence="1 2">
    <name type="scientific">Ancylobacter novellus (strain ATCC 8093 / DSM 506 / JCM 20403 / CCM 1077 / IAM 12100 / NBRC 12443 / NCIMB 10456)</name>
    <name type="common">Starkeya novella</name>
    <dbReference type="NCBI Taxonomy" id="639283"/>
    <lineage>
        <taxon>Bacteria</taxon>
        <taxon>Pseudomonadati</taxon>
        <taxon>Pseudomonadota</taxon>
        <taxon>Alphaproteobacteria</taxon>
        <taxon>Hyphomicrobiales</taxon>
        <taxon>Xanthobacteraceae</taxon>
        <taxon>Ancylobacter</taxon>
    </lineage>
</organism>
<protein>
    <submittedName>
        <fullName evidence="1">Uncharacterized protein</fullName>
    </submittedName>
</protein>
<dbReference type="AlphaFoldDB" id="D6ZZ61"/>
<accession>D6ZZ61</accession>
<proteinExistence type="predicted"/>
<dbReference type="STRING" id="639283.Snov_1894"/>
<gene>
    <name evidence="1" type="ordered locus">Snov_1894</name>
</gene>
<name>D6ZZ61_ANCN5</name>
<dbReference type="RefSeq" id="WP_013166701.1">
    <property type="nucleotide sequence ID" value="NC_014217.1"/>
</dbReference>
<dbReference type="HOGENOM" id="CLU_3222356_0_0_5"/>
<evidence type="ECO:0000313" key="1">
    <source>
        <dbReference type="EMBL" id="ADH89197.1"/>
    </source>
</evidence>
<sequence>MILLSLRAALAHAFGWLDRGLTDGAYQHGRYCVSDQKIRRRAAH</sequence>
<dbReference type="Proteomes" id="UP000006633">
    <property type="component" value="Chromosome"/>
</dbReference>